<keyword evidence="1" id="KW-0472">Membrane</keyword>
<keyword evidence="1" id="KW-0812">Transmembrane</keyword>
<protein>
    <submittedName>
        <fullName evidence="2">Uncharacterized protein</fullName>
    </submittedName>
</protein>
<keyword evidence="3" id="KW-1185">Reference proteome</keyword>
<evidence type="ECO:0000256" key="1">
    <source>
        <dbReference type="SAM" id="Phobius"/>
    </source>
</evidence>
<proteinExistence type="predicted"/>
<evidence type="ECO:0000313" key="2">
    <source>
        <dbReference type="EMBL" id="UXH77979.1"/>
    </source>
</evidence>
<accession>A0ABY6AZZ2</accession>
<keyword evidence="1" id="KW-1133">Transmembrane helix</keyword>
<name>A0ABY6AZZ2_9BURK</name>
<reference evidence="2" key="1">
    <citation type="submission" date="2022-10" db="EMBL/GenBank/DDBJ databases">
        <title>Characterization and whole genome sequencing of a new Roseateles species, isolated from fresh water.</title>
        <authorList>
            <person name="Guliayeva D.Y."/>
            <person name="Akhremchuk A.E."/>
            <person name="Sikolenko M.A."/>
            <person name="Valentovich L.N."/>
            <person name="Sidarenka A.V."/>
        </authorList>
    </citation>
    <scope>NUCLEOTIDE SEQUENCE</scope>
    <source>
        <strain evidence="2">BIM B-1768</strain>
    </source>
</reference>
<dbReference type="EMBL" id="CP104562">
    <property type="protein sequence ID" value="UXH77979.1"/>
    <property type="molecule type" value="Genomic_DNA"/>
</dbReference>
<gene>
    <name evidence="2" type="ORF">N4261_23975</name>
</gene>
<evidence type="ECO:0000313" key="3">
    <source>
        <dbReference type="Proteomes" id="UP001064933"/>
    </source>
</evidence>
<dbReference type="RefSeq" id="WP_261757743.1">
    <property type="nucleotide sequence ID" value="NZ_CP104562.2"/>
</dbReference>
<organism evidence="2 3">
    <name type="scientific">Roseateles amylovorans</name>
    <dbReference type="NCBI Taxonomy" id="2978473"/>
    <lineage>
        <taxon>Bacteria</taxon>
        <taxon>Pseudomonadati</taxon>
        <taxon>Pseudomonadota</taxon>
        <taxon>Betaproteobacteria</taxon>
        <taxon>Burkholderiales</taxon>
        <taxon>Sphaerotilaceae</taxon>
        <taxon>Roseateles</taxon>
    </lineage>
</organism>
<sequence>MKAHAHHGALPRAPVDPDRLAQHRRWRQRLLRAVGVLLAVGLVWGALALLHHAEGDLRQVQAPAGSSLDPGATRMS</sequence>
<dbReference type="Proteomes" id="UP001064933">
    <property type="component" value="Chromosome"/>
</dbReference>
<feature type="transmembrane region" description="Helical" evidence="1">
    <location>
        <begin position="30"/>
        <end position="50"/>
    </location>
</feature>